<feature type="transmembrane region" description="Helical" evidence="1">
    <location>
        <begin position="247"/>
        <end position="268"/>
    </location>
</feature>
<proteinExistence type="predicted"/>
<feature type="transmembrane region" description="Helical" evidence="1">
    <location>
        <begin position="358"/>
        <end position="381"/>
    </location>
</feature>
<feature type="transmembrane region" description="Helical" evidence="1">
    <location>
        <begin position="449"/>
        <end position="469"/>
    </location>
</feature>
<dbReference type="PANTHER" id="PTHR33451:SF5">
    <property type="entry name" value="NA+_H+ ANTIPORTER"/>
    <property type="match status" value="1"/>
</dbReference>
<comment type="caution">
    <text evidence="2">The sequence shown here is derived from an EMBL/GenBank/DDBJ whole genome shotgun (WGS) entry which is preliminary data.</text>
</comment>
<reference evidence="2 3" key="1">
    <citation type="submission" date="2019-03" db="EMBL/GenBank/DDBJ databases">
        <title>Genomic Encyclopedia of Type Strains, Phase IV (KMG-IV): sequencing the most valuable type-strain genomes for metagenomic binning, comparative biology and taxonomic classification.</title>
        <authorList>
            <person name="Goeker M."/>
        </authorList>
    </citation>
    <scope>NUCLEOTIDE SEQUENCE [LARGE SCALE GENOMIC DNA]</scope>
    <source>
        <strain evidence="2 3">DSM 29481</strain>
    </source>
</reference>
<keyword evidence="1" id="KW-0812">Transmembrane</keyword>
<accession>A0A4V2VL27</accession>
<keyword evidence="3" id="KW-1185">Reference proteome</keyword>
<protein>
    <submittedName>
        <fullName evidence="2">Transporter (NhaC family)</fullName>
    </submittedName>
</protein>
<feature type="transmembrane region" description="Helical" evidence="1">
    <location>
        <begin position="43"/>
        <end position="59"/>
    </location>
</feature>
<keyword evidence="1" id="KW-1133">Transmembrane helix</keyword>
<feature type="transmembrane region" description="Helical" evidence="1">
    <location>
        <begin position="17"/>
        <end position="37"/>
    </location>
</feature>
<dbReference type="EMBL" id="SMBP01000005">
    <property type="protein sequence ID" value="TCU62265.1"/>
    <property type="molecule type" value="Genomic_DNA"/>
</dbReference>
<feature type="transmembrane region" description="Helical" evidence="1">
    <location>
        <begin position="401"/>
        <end position="429"/>
    </location>
</feature>
<feature type="transmembrane region" description="Helical" evidence="1">
    <location>
        <begin position="80"/>
        <end position="106"/>
    </location>
</feature>
<dbReference type="RefSeq" id="WP_119983250.1">
    <property type="nucleotide sequence ID" value="NZ_JADPGE010000001.1"/>
</dbReference>
<keyword evidence="1" id="KW-0472">Membrane</keyword>
<feature type="transmembrane region" description="Helical" evidence="1">
    <location>
        <begin position="274"/>
        <end position="294"/>
    </location>
</feature>
<dbReference type="InterPro" id="IPR052180">
    <property type="entry name" value="NhaC_Na-H+_Antiporter"/>
</dbReference>
<feature type="transmembrane region" description="Helical" evidence="1">
    <location>
        <begin position="306"/>
        <end position="327"/>
    </location>
</feature>
<organism evidence="2 3">
    <name type="scientific">Longicatena caecimuris</name>
    <dbReference type="NCBI Taxonomy" id="1796635"/>
    <lineage>
        <taxon>Bacteria</taxon>
        <taxon>Bacillati</taxon>
        <taxon>Bacillota</taxon>
        <taxon>Erysipelotrichia</taxon>
        <taxon>Erysipelotrichales</taxon>
        <taxon>Erysipelotrichaceae</taxon>
        <taxon>Longicatena</taxon>
    </lineage>
</organism>
<evidence type="ECO:0000313" key="2">
    <source>
        <dbReference type="EMBL" id="TCU62265.1"/>
    </source>
</evidence>
<name>A0A4V2VL27_9FIRM</name>
<feature type="transmembrane region" description="Helical" evidence="1">
    <location>
        <begin position="118"/>
        <end position="144"/>
    </location>
</feature>
<feature type="transmembrane region" description="Helical" evidence="1">
    <location>
        <begin position="151"/>
        <end position="171"/>
    </location>
</feature>
<sequence length="487" mass="52608">MNVEQTKSLTFYGRQELAMIPILLYVVLGGAIMIGFQYYSMKVLIFAAIVSIFIGYLFCRKKKEYWNAIVRGLAQYGNARLILIFMVIGIFSKVLVTGGIGGGFIWASLHLDLHGGAFVVFCFLGCSIISMGAGAPIAALLAVVPIFYPAGIMLGANPAVLLGAMMSGIFFGDALSPSSQVIHTTIASQHDAHTQKSADLIETMKERLPYILFAGIVSMILFYFLGSDTSAVEHVAELSKLSNRSGLWMLLPIVVLLLICFKTSDLFMGVSGGILTGIVIGLVTGIFQMSDIFFIDTTTQQLHGVFFDGITSVTDIILSTILLYGLIQVAVEGGMMQKCCDFLLSRKMIQKPAGAEGIIAIGVGVVNVLLAGCVLPSIIMFKDVADTVGQKAEIPASRRSILLTAMATNVTAIVPINSAFVMGAVTVVAEMTAKNPMLPNVTPWQIFISSYYCLLLTLVCIAWVVFGLGRHREKVKHSLHMQRSGER</sequence>
<evidence type="ECO:0000256" key="1">
    <source>
        <dbReference type="SAM" id="Phobius"/>
    </source>
</evidence>
<evidence type="ECO:0000313" key="3">
    <source>
        <dbReference type="Proteomes" id="UP000295773"/>
    </source>
</evidence>
<dbReference type="AlphaFoldDB" id="A0A4V2VL27"/>
<dbReference type="PANTHER" id="PTHR33451">
    <property type="entry name" value="MALATE-2H(+)/NA(+)-LACTATE ANTIPORTER"/>
    <property type="match status" value="1"/>
</dbReference>
<dbReference type="Proteomes" id="UP000295773">
    <property type="component" value="Unassembled WGS sequence"/>
</dbReference>
<gene>
    <name evidence="2" type="ORF">EDD61_10573</name>
</gene>
<feature type="transmembrane region" description="Helical" evidence="1">
    <location>
        <begin position="208"/>
        <end position="226"/>
    </location>
</feature>